<feature type="transmembrane region" description="Helical" evidence="11">
    <location>
        <begin position="12"/>
        <end position="36"/>
    </location>
</feature>
<dbReference type="InterPro" id="IPR036097">
    <property type="entry name" value="HisK_dim/P_sf"/>
</dbReference>
<dbReference type="PANTHER" id="PTHR45436">
    <property type="entry name" value="SENSOR HISTIDINE KINASE YKOH"/>
    <property type="match status" value="1"/>
</dbReference>
<dbReference type="Proteomes" id="UP000198683">
    <property type="component" value="Unassembled WGS sequence"/>
</dbReference>
<feature type="domain" description="Histidine kinase" evidence="12">
    <location>
        <begin position="239"/>
        <end position="454"/>
    </location>
</feature>
<evidence type="ECO:0000256" key="6">
    <source>
        <dbReference type="ARBA" id="ARBA00022692"/>
    </source>
</evidence>
<dbReference type="CDD" id="cd00082">
    <property type="entry name" value="HisKA"/>
    <property type="match status" value="1"/>
</dbReference>
<dbReference type="EC" id="2.7.13.3" evidence="3"/>
<keyword evidence="5" id="KW-0808">Transferase</keyword>
<dbReference type="PROSITE" id="PS50109">
    <property type="entry name" value="HIS_KIN"/>
    <property type="match status" value="1"/>
</dbReference>
<dbReference type="Gene3D" id="3.30.565.10">
    <property type="entry name" value="Histidine kinase-like ATPase, C-terminal domain"/>
    <property type="match status" value="1"/>
</dbReference>
<dbReference type="PRINTS" id="PR00344">
    <property type="entry name" value="BCTRLSENSOR"/>
</dbReference>
<feature type="domain" description="HAMP" evidence="13">
    <location>
        <begin position="178"/>
        <end position="231"/>
    </location>
</feature>
<dbReference type="SUPFAM" id="SSF47384">
    <property type="entry name" value="Homodimeric domain of signal transducing histidine kinase"/>
    <property type="match status" value="1"/>
</dbReference>
<evidence type="ECO:0000256" key="10">
    <source>
        <dbReference type="ARBA" id="ARBA00023136"/>
    </source>
</evidence>
<keyword evidence="4" id="KW-0597">Phosphoprotein</keyword>
<evidence type="ECO:0000256" key="3">
    <source>
        <dbReference type="ARBA" id="ARBA00012438"/>
    </source>
</evidence>
<reference evidence="14 15" key="1">
    <citation type="submission" date="2016-10" db="EMBL/GenBank/DDBJ databases">
        <authorList>
            <person name="de Groot N.N."/>
        </authorList>
    </citation>
    <scope>NUCLEOTIDE SEQUENCE [LARGE SCALE GENOMIC DNA]</scope>
    <source>
        <strain evidence="14 15">CGMCC 4.5681</strain>
    </source>
</reference>
<dbReference type="PANTHER" id="PTHR45436:SF5">
    <property type="entry name" value="SENSOR HISTIDINE KINASE TRCS"/>
    <property type="match status" value="1"/>
</dbReference>
<dbReference type="InterPro" id="IPR005467">
    <property type="entry name" value="His_kinase_dom"/>
</dbReference>
<dbReference type="InterPro" id="IPR036890">
    <property type="entry name" value="HATPase_C_sf"/>
</dbReference>
<dbReference type="InterPro" id="IPR050428">
    <property type="entry name" value="TCS_sensor_his_kinase"/>
</dbReference>
<keyword evidence="8 11" id="KW-1133">Transmembrane helix</keyword>
<dbReference type="InterPro" id="IPR003594">
    <property type="entry name" value="HATPase_dom"/>
</dbReference>
<protein>
    <recommendedName>
        <fullName evidence="3">histidine kinase</fullName>
        <ecNumber evidence="3">2.7.13.3</ecNumber>
    </recommendedName>
</protein>
<dbReference type="GO" id="GO:0005886">
    <property type="term" value="C:plasma membrane"/>
    <property type="evidence" value="ECO:0007669"/>
    <property type="project" value="UniProtKB-SubCell"/>
</dbReference>
<name>A0A1G9IN10_9ACTN</name>
<evidence type="ECO:0000259" key="12">
    <source>
        <dbReference type="PROSITE" id="PS50109"/>
    </source>
</evidence>
<comment type="catalytic activity">
    <reaction evidence="1">
        <text>ATP + protein L-histidine = ADP + protein N-phospho-L-histidine.</text>
        <dbReference type="EC" id="2.7.13.3"/>
    </reaction>
</comment>
<evidence type="ECO:0000313" key="14">
    <source>
        <dbReference type="EMBL" id="SDL26527.1"/>
    </source>
</evidence>
<comment type="subcellular location">
    <subcellularLocation>
        <location evidence="2">Cell membrane</location>
    </subcellularLocation>
</comment>
<dbReference type="PROSITE" id="PS50885">
    <property type="entry name" value="HAMP"/>
    <property type="match status" value="1"/>
</dbReference>
<keyword evidence="9" id="KW-0902">Two-component regulatory system</keyword>
<dbReference type="AlphaFoldDB" id="A0A1G9IN10"/>
<dbReference type="InterPro" id="IPR003660">
    <property type="entry name" value="HAMP_dom"/>
</dbReference>
<keyword evidence="15" id="KW-1185">Reference proteome</keyword>
<dbReference type="GO" id="GO:0000155">
    <property type="term" value="F:phosphorelay sensor kinase activity"/>
    <property type="evidence" value="ECO:0007669"/>
    <property type="project" value="InterPro"/>
</dbReference>
<evidence type="ECO:0000256" key="4">
    <source>
        <dbReference type="ARBA" id="ARBA00022553"/>
    </source>
</evidence>
<dbReference type="STRING" id="683260.SAMN05421874_118117"/>
<evidence type="ECO:0000256" key="5">
    <source>
        <dbReference type="ARBA" id="ARBA00022679"/>
    </source>
</evidence>
<feature type="transmembrane region" description="Helical" evidence="11">
    <location>
        <begin position="153"/>
        <end position="172"/>
    </location>
</feature>
<dbReference type="Pfam" id="PF02518">
    <property type="entry name" value="HATPase_c"/>
    <property type="match status" value="1"/>
</dbReference>
<dbReference type="EMBL" id="FNFB01000018">
    <property type="protein sequence ID" value="SDL26527.1"/>
    <property type="molecule type" value="Genomic_DNA"/>
</dbReference>
<evidence type="ECO:0000256" key="8">
    <source>
        <dbReference type="ARBA" id="ARBA00022989"/>
    </source>
</evidence>
<evidence type="ECO:0000256" key="11">
    <source>
        <dbReference type="SAM" id="Phobius"/>
    </source>
</evidence>
<proteinExistence type="predicted"/>
<gene>
    <name evidence="14" type="ORF">SAMN05421874_118117</name>
</gene>
<evidence type="ECO:0000313" key="15">
    <source>
        <dbReference type="Proteomes" id="UP000198683"/>
    </source>
</evidence>
<sequence length="454" mass="49565">MIVIRRISLAMRITLFAGAMAVVLSALLAAVIMLVIHRLSTDALTARIRNASARVVATVQHEEQLEFRDAEALEVQVVDRRGLVVASTAVLRDKPRMARFVPSQKHNLTTTVCDGVFGAGSCHIVVGQVAHRTGEDWTVYVASPRIPWWVTPWLVAVVGGSAAVLAAAVTFLGRRIATVSLRPVAAILRELDEINATCPQGRVPVPAGSDEIHDLASTINETLTRLQGAMEHQRRCISDISHDLRNPITAMRAEMEDAMLAVPDTMTRAGNAVLCSLDRLEEIVCDLLLIAKLDGDTFCVKAPVDLAEMADAECVMHRHATKKLICDSEPDVVVLGDRLHLCRLLTNLLANAERHAEEEIKIAVSHEESCDRDRFPHGVAVLEVTDDGQGIAPDKRELVFQRFARLDAARDKDAGGTGLGLAIARQIAEAHGGTLRIEDSDRGARFVLRLPRHR</sequence>
<evidence type="ECO:0000259" key="13">
    <source>
        <dbReference type="PROSITE" id="PS50885"/>
    </source>
</evidence>
<evidence type="ECO:0000256" key="9">
    <source>
        <dbReference type="ARBA" id="ARBA00023012"/>
    </source>
</evidence>
<keyword evidence="10 11" id="KW-0472">Membrane</keyword>
<dbReference type="InterPro" id="IPR003661">
    <property type="entry name" value="HisK_dim/P_dom"/>
</dbReference>
<organism evidence="14 15">
    <name type="scientific">Nonomuraea maritima</name>
    <dbReference type="NCBI Taxonomy" id="683260"/>
    <lineage>
        <taxon>Bacteria</taxon>
        <taxon>Bacillati</taxon>
        <taxon>Actinomycetota</taxon>
        <taxon>Actinomycetes</taxon>
        <taxon>Streptosporangiales</taxon>
        <taxon>Streptosporangiaceae</taxon>
        <taxon>Nonomuraea</taxon>
    </lineage>
</organism>
<dbReference type="SMART" id="SM00388">
    <property type="entry name" value="HisKA"/>
    <property type="match status" value="1"/>
</dbReference>
<dbReference type="RefSeq" id="WP_176903275.1">
    <property type="nucleotide sequence ID" value="NZ_FNFB01000018.1"/>
</dbReference>
<evidence type="ECO:0000256" key="7">
    <source>
        <dbReference type="ARBA" id="ARBA00022777"/>
    </source>
</evidence>
<dbReference type="SMART" id="SM00387">
    <property type="entry name" value="HATPase_c"/>
    <property type="match status" value="1"/>
</dbReference>
<dbReference type="Gene3D" id="1.10.287.130">
    <property type="match status" value="1"/>
</dbReference>
<evidence type="ECO:0000256" key="2">
    <source>
        <dbReference type="ARBA" id="ARBA00004236"/>
    </source>
</evidence>
<evidence type="ECO:0000256" key="1">
    <source>
        <dbReference type="ARBA" id="ARBA00000085"/>
    </source>
</evidence>
<dbReference type="SUPFAM" id="SSF55874">
    <property type="entry name" value="ATPase domain of HSP90 chaperone/DNA topoisomerase II/histidine kinase"/>
    <property type="match status" value="1"/>
</dbReference>
<accession>A0A1G9IN10</accession>
<keyword evidence="6 11" id="KW-0812">Transmembrane</keyword>
<keyword evidence="7 14" id="KW-0418">Kinase</keyword>
<dbReference type="Pfam" id="PF00512">
    <property type="entry name" value="HisKA"/>
    <property type="match status" value="1"/>
</dbReference>
<dbReference type="InterPro" id="IPR004358">
    <property type="entry name" value="Sig_transdc_His_kin-like_C"/>
</dbReference>
<dbReference type="CDD" id="cd00075">
    <property type="entry name" value="HATPase"/>
    <property type="match status" value="1"/>
</dbReference>